<dbReference type="GO" id="GO:0003697">
    <property type="term" value="F:single-stranded DNA binding"/>
    <property type="evidence" value="ECO:0007669"/>
    <property type="project" value="UniProtKB-UniRule"/>
</dbReference>
<accession>A0A1M6NE77</accession>
<dbReference type="InterPro" id="IPR000424">
    <property type="entry name" value="Primosome_PriB/ssb"/>
</dbReference>
<evidence type="ECO:0000313" key="5">
    <source>
        <dbReference type="Proteomes" id="UP000183952"/>
    </source>
</evidence>
<comment type="subunit">
    <text evidence="2">Homotetramer.</text>
</comment>
<dbReference type="AlphaFoldDB" id="A0A1M6NE77"/>
<dbReference type="Proteomes" id="UP000183952">
    <property type="component" value="Unassembled WGS sequence"/>
</dbReference>
<organism evidence="4 5">
    <name type="scientific">Hathewaya proteolytica DSM 3090</name>
    <dbReference type="NCBI Taxonomy" id="1121331"/>
    <lineage>
        <taxon>Bacteria</taxon>
        <taxon>Bacillati</taxon>
        <taxon>Bacillota</taxon>
        <taxon>Clostridia</taxon>
        <taxon>Eubacteriales</taxon>
        <taxon>Clostridiaceae</taxon>
        <taxon>Hathewaya</taxon>
    </lineage>
</organism>
<dbReference type="PANTHER" id="PTHR10302:SF27">
    <property type="entry name" value="SINGLE-STRANDED DNA-BINDING PROTEIN"/>
    <property type="match status" value="1"/>
</dbReference>
<name>A0A1M6NE77_9CLOT</name>
<comment type="caution">
    <text evidence="2">Lacks conserved residue(s) required for the propagation of feature annotation.</text>
</comment>
<dbReference type="PROSITE" id="PS50935">
    <property type="entry name" value="SSB"/>
    <property type="match status" value="1"/>
</dbReference>
<dbReference type="EMBL" id="FRAD01000010">
    <property type="protein sequence ID" value="SHJ93876.1"/>
    <property type="molecule type" value="Genomic_DNA"/>
</dbReference>
<dbReference type="RefSeq" id="WP_072903371.1">
    <property type="nucleotide sequence ID" value="NZ_FRAD01000010.1"/>
</dbReference>
<sequence length="107" mass="12291">MNKIFLIGRLTKDAELKETQENKKKYTKFALAVEREKAKDKEADFFNVALWGNIAESLAPYLNKGKLVSVIGTLRNSNYENSEGEKKYYTEIVAEEIKLLESKQKAQ</sequence>
<gene>
    <name evidence="4" type="ORF">SAMN02745248_01358</name>
</gene>
<dbReference type="CDD" id="cd04496">
    <property type="entry name" value="SSB_OBF"/>
    <property type="match status" value="1"/>
</dbReference>
<reference evidence="4 5" key="1">
    <citation type="submission" date="2016-11" db="EMBL/GenBank/DDBJ databases">
        <authorList>
            <person name="Jaros S."/>
            <person name="Januszkiewicz K."/>
            <person name="Wedrychowicz H."/>
        </authorList>
    </citation>
    <scope>NUCLEOTIDE SEQUENCE [LARGE SCALE GENOMIC DNA]</scope>
    <source>
        <strain evidence="4 5">DSM 3090</strain>
    </source>
</reference>
<evidence type="ECO:0000256" key="2">
    <source>
        <dbReference type="HAMAP-Rule" id="MF_00984"/>
    </source>
</evidence>
<dbReference type="InterPro" id="IPR012340">
    <property type="entry name" value="NA-bd_OB-fold"/>
</dbReference>
<dbReference type="Pfam" id="PF00436">
    <property type="entry name" value="SSB"/>
    <property type="match status" value="1"/>
</dbReference>
<dbReference type="NCBIfam" id="TIGR00621">
    <property type="entry name" value="ssb"/>
    <property type="match status" value="1"/>
</dbReference>
<dbReference type="PIRSF" id="PIRSF002070">
    <property type="entry name" value="SSB"/>
    <property type="match status" value="1"/>
</dbReference>
<evidence type="ECO:0000313" key="4">
    <source>
        <dbReference type="EMBL" id="SHJ93876.1"/>
    </source>
</evidence>
<dbReference type="SUPFAM" id="SSF50249">
    <property type="entry name" value="Nucleic acid-binding proteins"/>
    <property type="match status" value="1"/>
</dbReference>
<keyword evidence="1 2" id="KW-0238">DNA-binding</keyword>
<dbReference type="GO" id="GO:0009295">
    <property type="term" value="C:nucleoid"/>
    <property type="evidence" value="ECO:0007669"/>
    <property type="project" value="TreeGrafter"/>
</dbReference>
<dbReference type="InterPro" id="IPR011344">
    <property type="entry name" value="ssDNA-bd"/>
</dbReference>
<evidence type="ECO:0000256" key="1">
    <source>
        <dbReference type="ARBA" id="ARBA00023125"/>
    </source>
</evidence>
<keyword evidence="5" id="KW-1185">Reference proteome</keyword>
<dbReference type="OrthoDB" id="9809878at2"/>
<evidence type="ECO:0000256" key="3">
    <source>
        <dbReference type="PIRNR" id="PIRNR002070"/>
    </source>
</evidence>
<proteinExistence type="inferred from homology"/>
<dbReference type="HAMAP" id="MF_00984">
    <property type="entry name" value="SSB"/>
    <property type="match status" value="1"/>
</dbReference>
<dbReference type="STRING" id="1121331.SAMN02745248_01358"/>
<dbReference type="GO" id="GO:0006260">
    <property type="term" value="P:DNA replication"/>
    <property type="evidence" value="ECO:0007669"/>
    <property type="project" value="InterPro"/>
</dbReference>
<dbReference type="Gene3D" id="2.40.50.140">
    <property type="entry name" value="Nucleic acid-binding proteins"/>
    <property type="match status" value="1"/>
</dbReference>
<protein>
    <recommendedName>
        <fullName evidence="2 3">Single-stranded DNA-binding protein</fullName>
        <shortName evidence="2">SSB</shortName>
    </recommendedName>
</protein>
<dbReference type="PANTHER" id="PTHR10302">
    <property type="entry name" value="SINGLE-STRANDED DNA-BINDING PROTEIN"/>
    <property type="match status" value="1"/>
</dbReference>